<reference evidence="3 4" key="1">
    <citation type="journal article" date="2020" name="Insects">
        <title>Bacteria Belonging to Pseudomonas typographi sp. nov. from the Bark Beetle Ips typographus Have Genomic Potential to Aid in the Host Ecology.</title>
        <authorList>
            <person name="Peral-Aranega E."/>
            <person name="Saati-Santamaria Z."/>
            <person name="Kolarik M."/>
            <person name="Rivas R."/>
            <person name="Garcia-Fraile P."/>
        </authorList>
    </citation>
    <scope>NUCLEOTIDE SEQUENCE [LARGE SCALE GENOMIC DNA]</scope>
    <source>
        <strain evidence="3 4">CA3A</strain>
    </source>
</reference>
<keyword evidence="4" id="KW-1185">Reference proteome</keyword>
<dbReference type="Pfam" id="PF04492">
    <property type="entry name" value="Phage_rep_O"/>
    <property type="match status" value="1"/>
</dbReference>
<evidence type="ECO:0000259" key="2">
    <source>
        <dbReference type="Pfam" id="PF04492"/>
    </source>
</evidence>
<feature type="region of interest" description="Disordered" evidence="1">
    <location>
        <begin position="107"/>
        <end position="156"/>
    </location>
</feature>
<feature type="compositionally biased region" description="Polar residues" evidence="1">
    <location>
        <begin position="107"/>
        <end position="127"/>
    </location>
</feature>
<dbReference type="InterPro" id="IPR006497">
    <property type="entry name" value="Phage_lambda_VrpO_N"/>
</dbReference>
<dbReference type="Proteomes" id="UP000805841">
    <property type="component" value="Unassembled WGS sequence"/>
</dbReference>
<dbReference type="InterPro" id="IPR036390">
    <property type="entry name" value="WH_DNA-bd_sf"/>
</dbReference>
<dbReference type="EMBL" id="JAAOCA010000084">
    <property type="protein sequence ID" value="MBD1602465.1"/>
    <property type="molecule type" value="Genomic_DNA"/>
</dbReference>
<dbReference type="RefSeq" id="WP_190427546.1">
    <property type="nucleotide sequence ID" value="NZ_JAAOCA010000084.1"/>
</dbReference>
<sequence>MTNIFPIDKSRGFTRMDNDLYEALIGAELSGRELRVALAIHRLTAGYNVPEARIAASVIAEMSGIHREDVSRAMCELIRQRVIYRTGGSRSPIGFAPANEWSIDTKNTHPSKSKQAPQCGDNATSNVAFLPHNKERNTNTTSDEVVGDSNPAKPKADRKQAFGKTQMLADNPHGIAEQLVDDYLSLRKTKRAPITARVWANLNSKLTQCKAFGVTADQAIALAVENGWQGFEVDWVTKRIAAQTTVQPTQASRHHGFADRDYTAGLTLREDGNYAF</sequence>
<gene>
    <name evidence="3" type="ORF">HAQ05_27745</name>
</gene>
<protein>
    <recommendedName>
        <fullName evidence="2">Bacteriophage lambda Replication protein O N-terminal domain-containing protein</fullName>
    </recommendedName>
</protein>
<evidence type="ECO:0000313" key="3">
    <source>
        <dbReference type="EMBL" id="MBD1602465.1"/>
    </source>
</evidence>
<name>A0ABR7ZA78_9PSED</name>
<proteinExistence type="predicted"/>
<feature type="domain" description="Bacteriophage lambda Replication protein O N-terminal" evidence="2">
    <location>
        <begin position="9"/>
        <end position="90"/>
    </location>
</feature>
<dbReference type="Gene3D" id="1.10.10.10">
    <property type="entry name" value="Winged helix-like DNA-binding domain superfamily/Winged helix DNA-binding domain"/>
    <property type="match status" value="1"/>
</dbReference>
<dbReference type="InterPro" id="IPR036388">
    <property type="entry name" value="WH-like_DNA-bd_sf"/>
</dbReference>
<comment type="caution">
    <text evidence="3">The sequence shown here is derived from an EMBL/GenBank/DDBJ whole genome shotgun (WGS) entry which is preliminary data.</text>
</comment>
<organism evidence="3 4">
    <name type="scientific">Pseudomonas typographi</name>
    <dbReference type="NCBI Taxonomy" id="2715964"/>
    <lineage>
        <taxon>Bacteria</taxon>
        <taxon>Pseudomonadati</taxon>
        <taxon>Pseudomonadota</taxon>
        <taxon>Gammaproteobacteria</taxon>
        <taxon>Pseudomonadales</taxon>
        <taxon>Pseudomonadaceae</taxon>
        <taxon>Pseudomonas</taxon>
    </lineage>
</organism>
<dbReference type="SUPFAM" id="SSF46785">
    <property type="entry name" value="Winged helix' DNA-binding domain"/>
    <property type="match status" value="1"/>
</dbReference>
<dbReference type="NCBIfam" id="TIGR01610">
    <property type="entry name" value="phage_O_Nterm"/>
    <property type="match status" value="1"/>
</dbReference>
<evidence type="ECO:0000313" key="4">
    <source>
        <dbReference type="Proteomes" id="UP000805841"/>
    </source>
</evidence>
<accession>A0ABR7ZA78</accession>
<evidence type="ECO:0000256" key="1">
    <source>
        <dbReference type="SAM" id="MobiDB-lite"/>
    </source>
</evidence>